<dbReference type="STRING" id="1452487.AVW16_06670"/>
<dbReference type="AlphaFoldDB" id="A0A161SD24"/>
<dbReference type="Proteomes" id="UP000076625">
    <property type="component" value="Unassembled WGS sequence"/>
</dbReference>
<protein>
    <submittedName>
        <fullName evidence="1">Uncharacterized protein</fullName>
    </submittedName>
</protein>
<evidence type="ECO:0000313" key="2">
    <source>
        <dbReference type="Proteomes" id="UP000076625"/>
    </source>
</evidence>
<dbReference type="EMBL" id="LQQU01000009">
    <property type="protein sequence ID" value="KZE34153.1"/>
    <property type="molecule type" value="Genomic_DNA"/>
</dbReference>
<accession>A0A161SD24</accession>
<name>A0A161SD24_9NEIS</name>
<keyword evidence="2" id="KW-1185">Reference proteome</keyword>
<evidence type="ECO:0000313" key="1">
    <source>
        <dbReference type="EMBL" id="KZE34153.1"/>
    </source>
</evidence>
<gene>
    <name evidence="1" type="ORF">AVW16_06670</name>
</gene>
<organism evidence="1 2">
    <name type="scientific">Crenobacter luteus</name>
    <dbReference type="NCBI Taxonomy" id="1452487"/>
    <lineage>
        <taxon>Bacteria</taxon>
        <taxon>Pseudomonadati</taxon>
        <taxon>Pseudomonadota</taxon>
        <taxon>Betaproteobacteria</taxon>
        <taxon>Neisseriales</taxon>
        <taxon>Neisseriaceae</taxon>
        <taxon>Crenobacter</taxon>
    </lineage>
</organism>
<sequence>MEPIDPNFAATEAIRAVLTSLIATLAESGHLNVLEFLRRVDLCAVAHIQADEQPVAEHLGWLLASIEQGLIAVDVPVPTYRDRFPTIGNPLG</sequence>
<reference evidence="2" key="1">
    <citation type="submission" date="2016-01" db="EMBL/GenBank/DDBJ databases">
        <title>Draft genome of Chromobacterium sp. F49.</title>
        <authorList>
            <person name="Hong K.W."/>
        </authorList>
    </citation>
    <scope>NUCLEOTIDE SEQUENCE [LARGE SCALE GENOMIC DNA]</scope>
    <source>
        <strain evidence="2">CN10</strain>
    </source>
</reference>
<proteinExistence type="predicted"/>
<comment type="caution">
    <text evidence="1">The sequence shown here is derived from an EMBL/GenBank/DDBJ whole genome shotgun (WGS) entry which is preliminary data.</text>
</comment>